<evidence type="ECO:0000256" key="2">
    <source>
        <dbReference type="ARBA" id="ARBA00023121"/>
    </source>
</evidence>
<evidence type="ECO:0000256" key="4">
    <source>
        <dbReference type="RuleBase" id="RU003845"/>
    </source>
</evidence>
<dbReference type="PANTHER" id="PTHR10972">
    <property type="entry name" value="OXYSTEROL-BINDING PROTEIN-RELATED"/>
    <property type="match status" value="1"/>
</dbReference>
<gene>
    <name evidence="7" type="ORF">WBA_LOCUS5252</name>
    <name evidence="6" type="ORF">WUBG_00402</name>
</gene>
<reference evidence="7 10" key="5">
    <citation type="submission" date="2018-11" db="EMBL/GenBank/DDBJ databases">
        <authorList>
            <consortium name="Pathogen Informatics"/>
        </authorList>
    </citation>
    <scope>NUCLEOTIDE SEQUENCE [LARGE SCALE GENOMIC DNA]</scope>
</reference>
<evidence type="ECO:0000313" key="6">
    <source>
        <dbReference type="EMBL" id="EJW88692.1"/>
    </source>
</evidence>
<keyword evidence="10" id="KW-1185">Reference proteome</keyword>
<proteinExistence type="inferred from homology"/>
<dbReference type="FunFam" id="2.40.160.120:FF:000001">
    <property type="entry name" value="Oxysterol-binding protein"/>
    <property type="match status" value="1"/>
</dbReference>
<evidence type="ECO:0000313" key="11">
    <source>
        <dbReference type="WBParaSite" id="mrna-Wban_02329"/>
    </source>
</evidence>
<reference evidence="6" key="1">
    <citation type="submission" date="2012-08" db="EMBL/GenBank/DDBJ databases">
        <title>The Genome Sequence of Wuchereria bancrofti.</title>
        <authorList>
            <consortium name="The Broad Institute Genome Sequencing Platform"/>
            <consortium name="Broad Institute Genome Sequencing Center for Infectious Disease"/>
            <person name="Nutman T.B."/>
            <person name="Fink D.L."/>
            <person name="Russ C."/>
            <person name="Young S."/>
            <person name="Zeng Q."/>
            <person name="Koehrsen M."/>
            <person name="Alvarado L."/>
            <person name="Berlin A."/>
            <person name="Borenstein D."/>
            <person name="Chapman S.B."/>
            <person name="Chen Z."/>
            <person name="Engels R."/>
            <person name="Freedman E."/>
            <person name="Gellesch M."/>
            <person name="Goldberg J."/>
            <person name="Griggs A."/>
            <person name="Gujja S."/>
            <person name="Heilman E.R."/>
            <person name="Heiman D."/>
            <person name="Hepburn T."/>
            <person name="Howarth C."/>
            <person name="Jen D."/>
            <person name="Larson L."/>
            <person name="Lewis B."/>
            <person name="Mehta T."/>
            <person name="Park D."/>
            <person name="Pearson M."/>
            <person name="Richards J."/>
            <person name="Roberts A."/>
            <person name="Saif S."/>
            <person name="Shea T."/>
            <person name="Shenoy N."/>
            <person name="Sisk P."/>
            <person name="Stolte C."/>
            <person name="Sykes S."/>
            <person name="Walk T."/>
            <person name="White J."/>
            <person name="Yandava C."/>
            <person name="Haas B."/>
            <person name="Henn M.R."/>
            <person name="Nusbaum C."/>
            <person name="Birren B."/>
        </authorList>
    </citation>
    <scope>NUCLEOTIDE SEQUENCE</scope>
</reference>
<name>J9FGD3_WUCBA</name>
<evidence type="ECO:0000313" key="10">
    <source>
        <dbReference type="Proteomes" id="UP000270924"/>
    </source>
</evidence>
<evidence type="ECO:0000313" key="9">
    <source>
        <dbReference type="Proteomes" id="UP000093561"/>
    </source>
</evidence>
<dbReference type="Proteomes" id="UP000004810">
    <property type="component" value="Unassembled WGS sequence"/>
</dbReference>
<dbReference type="Proteomes" id="UP000093561">
    <property type="component" value="Unassembled WGS sequence"/>
</dbReference>
<dbReference type="InterPro" id="IPR018494">
    <property type="entry name" value="Oxysterol-bd_CS"/>
</dbReference>
<dbReference type="Proteomes" id="UP000270924">
    <property type="component" value="Unassembled WGS sequence"/>
</dbReference>
<dbReference type="GO" id="GO:0005886">
    <property type="term" value="C:plasma membrane"/>
    <property type="evidence" value="ECO:0007669"/>
    <property type="project" value="TreeGrafter"/>
</dbReference>
<evidence type="ECO:0000313" key="8">
    <source>
        <dbReference type="Proteomes" id="UP000004810"/>
    </source>
</evidence>
<dbReference type="WBParaSite" id="mrna-Wban_02329">
    <property type="protein sequence ID" value="mrna-Wban_02329"/>
    <property type="gene ID" value="Wban_02329"/>
</dbReference>
<reference evidence="11" key="6">
    <citation type="submission" date="2024-02" db="UniProtKB">
        <authorList>
            <consortium name="WormBaseParasite"/>
        </authorList>
    </citation>
    <scope>IDENTIFICATION</scope>
    <source>
        <strain evidence="11">pt0022</strain>
    </source>
</reference>
<dbReference type="AlphaFoldDB" id="J9FGD3"/>
<reference evidence="9" key="3">
    <citation type="submission" date="2015-03" db="EMBL/GenBank/DDBJ databases">
        <title>Wuchereria bancrofti Genome Sequencing Papua New Guinea Strain.</title>
        <authorList>
            <person name="Small S.T."/>
            <person name="Serre D."/>
            <person name="Zimmerman P.A."/>
        </authorList>
    </citation>
    <scope>NUCLEOTIDE SEQUENCE [LARGE SCALE GENOMIC DNA]</scope>
    <source>
        <strain evidence="9">pt0022</strain>
    </source>
</reference>
<dbReference type="GO" id="GO:0005829">
    <property type="term" value="C:cytosol"/>
    <property type="evidence" value="ECO:0007669"/>
    <property type="project" value="TreeGrafter"/>
</dbReference>
<dbReference type="InterPro" id="IPR037239">
    <property type="entry name" value="OSBP_sf"/>
</dbReference>
<dbReference type="GO" id="GO:0097038">
    <property type="term" value="C:perinuclear endoplasmic reticulum"/>
    <property type="evidence" value="ECO:0007669"/>
    <property type="project" value="TreeGrafter"/>
</dbReference>
<dbReference type="EMBL" id="UYWW01002508">
    <property type="protein sequence ID" value="VDM11866.1"/>
    <property type="molecule type" value="Genomic_DNA"/>
</dbReference>
<dbReference type="PANTHER" id="PTHR10972:SF209">
    <property type="entry name" value="OXYSTEROL-BINDING PROTEIN"/>
    <property type="match status" value="1"/>
</dbReference>
<dbReference type="InterPro" id="IPR000648">
    <property type="entry name" value="Oxysterol-bd"/>
</dbReference>
<dbReference type="Pfam" id="PF01237">
    <property type="entry name" value="Oxysterol_BP"/>
    <property type="match status" value="1"/>
</dbReference>
<feature type="coiled-coil region" evidence="5">
    <location>
        <begin position="355"/>
        <end position="387"/>
    </location>
</feature>
<keyword evidence="2" id="KW-0446">Lipid-binding</keyword>
<reference evidence="8" key="2">
    <citation type="submission" date="2012-08" db="EMBL/GenBank/DDBJ databases">
        <title>The Genome Sequence of Wuchereria bancrofti.</title>
        <authorList>
            <person name="Nutman T.B."/>
            <person name="Fink D.L."/>
            <person name="Russ C."/>
            <person name="Young S."/>
            <person name="Zeng Q."/>
            <person name="Koehrsen M."/>
            <person name="Alvarado L."/>
            <person name="Berlin A."/>
            <person name="Chapman S.B."/>
            <person name="Chen Z."/>
            <person name="Freedman E."/>
            <person name="Gellesch M."/>
            <person name="Goldberg J."/>
            <person name="Griggs A."/>
            <person name="Gujja S."/>
            <person name="Heilman E.R."/>
            <person name="Heiman D."/>
            <person name="Hepburn T."/>
            <person name="Howarth C."/>
            <person name="Jen D."/>
            <person name="Larson L."/>
            <person name="Lewis B."/>
            <person name="Mehta T."/>
            <person name="Park D."/>
            <person name="Pearson M."/>
            <person name="Roberts A."/>
            <person name="Saif S."/>
            <person name="Shea T."/>
            <person name="Shenoy N."/>
            <person name="Sisk P."/>
            <person name="Stolte C."/>
            <person name="Sykes S."/>
            <person name="Walk T."/>
            <person name="White J."/>
            <person name="Yandava C."/>
            <person name="Haas B."/>
            <person name="Henn M.R."/>
            <person name="Nusbaum C."/>
            <person name="Birren B."/>
        </authorList>
    </citation>
    <scope>NUCLEOTIDE SEQUENCE [LARGE SCALE GENOMIC DNA]</scope>
    <source>
        <strain evidence="8">NA</strain>
    </source>
</reference>
<dbReference type="Gene3D" id="2.40.160.120">
    <property type="match status" value="1"/>
</dbReference>
<accession>J9FGD3</accession>
<sequence>MESTGHAAMGSGNMSGGDGVHSWRDTLPVSMVSKSDLSVWSVLKKCIGKDLTRISVPVVFNEPLSFLQRLAEYMEYAELLERASKCADVTERFEYVAAFIVSSLSCNYMRLSKPFNPLWFETYELDRSDKNGYRFIAEQVSHHPPKSAFHAESKSYEFDGVVSPRLKFWGTSIEVQPSGSFRLKFLNHNETYTWKTLNVTIHNIVMGQMYIQLEGNLLIQCNTGFECKLSFKNNDNGPSRQSTFFQGCISKEKSNLRAIYGNWTTFLATCEITNFEFRYDDWLGIGKQFFQNCSAMEDIPLIQRSKLIWKSRPRPLNSSSMYNFTSFTFLLNDPSDITSLLPPTDSRRRPDIRLLETGQAEAAEKEKERLEVKQRQARALMKKTKEKLPRWFEKITSKDHLLWMFTYKYWDREYCDCEDIY</sequence>
<dbReference type="OrthoDB" id="416222at2759"/>
<organism evidence="6 8">
    <name type="scientific">Wuchereria bancrofti</name>
    <dbReference type="NCBI Taxonomy" id="6293"/>
    <lineage>
        <taxon>Eukaryota</taxon>
        <taxon>Metazoa</taxon>
        <taxon>Ecdysozoa</taxon>
        <taxon>Nematoda</taxon>
        <taxon>Chromadorea</taxon>
        <taxon>Rhabditida</taxon>
        <taxon>Spirurina</taxon>
        <taxon>Spiruromorpha</taxon>
        <taxon>Filarioidea</taxon>
        <taxon>Onchocercidae</taxon>
        <taxon>Wuchereria</taxon>
    </lineage>
</organism>
<protein>
    <recommendedName>
        <fullName evidence="4">Oxysterol-binding protein</fullName>
    </recommendedName>
</protein>
<dbReference type="PROSITE" id="PS01013">
    <property type="entry name" value="OSBP"/>
    <property type="match status" value="1"/>
</dbReference>
<evidence type="ECO:0000256" key="1">
    <source>
        <dbReference type="ARBA" id="ARBA00008842"/>
    </source>
</evidence>
<dbReference type="SUPFAM" id="SSF144000">
    <property type="entry name" value="Oxysterol-binding protein-like"/>
    <property type="match status" value="1"/>
</dbReference>
<evidence type="ECO:0000313" key="7">
    <source>
        <dbReference type="EMBL" id="VDM11866.1"/>
    </source>
</evidence>
<dbReference type="EMBL" id="ADBV01000062">
    <property type="protein sequence ID" value="EJW88692.1"/>
    <property type="molecule type" value="Genomic_DNA"/>
</dbReference>
<dbReference type="GO" id="GO:0032934">
    <property type="term" value="F:sterol binding"/>
    <property type="evidence" value="ECO:0007669"/>
    <property type="project" value="TreeGrafter"/>
</dbReference>
<reference evidence="9" key="4">
    <citation type="journal article" date="2016" name="Mol. Ecol.">
        <title>Population genomics of the filarial nematode parasite Wuchereria bancrofti from mosquitoes.</title>
        <authorList>
            <person name="Small S.T."/>
            <person name="Reimer L.J."/>
            <person name="Tisch D.J."/>
            <person name="King C.L."/>
            <person name="Christensen B.M."/>
            <person name="Siba P.M."/>
            <person name="Kazura J.W."/>
            <person name="Serre D."/>
            <person name="Zimmerman P.A."/>
        </authorList>
    </citation>
    <scope>NUCLEOTIDE SEQUENCE</scope>
    <source>
        <strain evidence="9">pt0022</strain>
    </source>
</reference>
<dbReference type="GO" id="GO:0120009">
    <property type="term" value="P:intermembrane lipid transfer"/>
    <property type="evidence" value="ECO:0007669"/>
    <property type="project" value="UniProtKB-ARBA"/>
</dbReference>
<comment type="similarity">
    <text evidence="1 3">Belongs to the OSBP family.</text>
</comment>
<keyword evidence="4" id="KW-0813">Transport</keyword>
<keyword evidence="5" id="KW-0175">Coiled coil</keyword>
<evidence type="ECO:0000256" key="5">
    <source>
        <dbReference type="SAM" id="Coils"/>
    </source>
</evidence>
<dbReference type="OMA" id="RPSNCNE"/>
<evidence type="ECO:0000256" key="3">
    <source>
        <dbReference type="RuleBase" id="RU003844"/>
    </source>
</evidence>
<dbReference type="FunCoup" id="J9FGD3">
    <property type="interactions" value="1522"/>
</dbReference>
<keyword evidence="4" id="KW-0445">Lipid transport</keyword>